<evidence type="ECO:0000256" key="1">
    <source>
        <dbReference type="HAMAP-Rule" id="MF_00226"/>
    </source>
</evidence>
<dbReference type="NCBIfam" id="TIGR00200">
    <property type="entry name" value="cinA_nterm"/>
    <property type="match status" value="1"/>
</dbReference>
<dbReference type="HAMAP" id="MF_00226_B">
    <property type="entry name" value="CinA_B"/>
    <property type="match status" value="1"/>
</dbReference>
<accession>A0A511UXL3</accession>
<dbReference type="RefSeq" id="WP_174771658.1">
    <property type="nucleotide sequence ID" value="NZ_BJXW01000008.1"/>
</dbReference>
<dbReference type="InterPro" id="IPR001453">
    <property type="entry name" value="MoaB/Mog_dom"/>
</dbReference>
<dbReference type="EMBL" id="BJXW01000008">
    <property type="protein sequence ID" value="GEN30498.1"/>
    <property type="molecule type" value="Genomic_DNA"/>
</dbReference>
<dbReference type="InterPro" id="IPR050101">
    <property type="entry name" value="CinA"/>
</dbReference>
<name>A0A511UXL3_9BACI</name>
<evidence type="ECO:0000259" key="2">
    <source>
        <dbReference type="SMART" id="SM00852"/>
    </source>
</evidence>
<dbReference type="Gene3D" id="3.40.980.10">
    <property type="entry name" value="MoaB/Mog-like domain"/>
    <property type="match status" value="1"/>
</dbReference>
<dbReference type="PANTHER" id="PTHR13939">
    <property type="entry name" value="NICOTINAMIDE-NUCLEOTIDE AMIDOHYDROLASE PNCC"/>
    <property type="match status" value="1"/>
</dbReference>
<dbReference type="SMART" id="SM00852">
    <property type="entry name" value="MoCF_biosynth"/>
    <property type="match status" value="1"/>
</dbReference>
<dbReference type="InterPro" id="IPR008135">
    <property type="entry name" value="Competence-induced_CinA"/>
</dbReference>
<dbReference type="NCBIfam" id="TIGR00199">
    <property type="entry name" value="PncC_domain"/>
    <property type="match status" value="1"/>
</dbReference>
<dbReference type="SUPFAM" id="SSF53218">
    <property type="entry name" value="Molybdenum cofactor biosynthesis proteins"/>
    <property type="match status" value="1"/>
</dbReference>
<sequence length="417" mass="46044">MSDYKAEIIAVGTELLLGQIANTNAQWISKQLAENGVNIHFHQVVGDNLARVSQTFLEAQERSDIIIVTGGLGPTDDDLTREAFQMISGLNLVIHEPSLNKIHDYFKKHDSEMTSNNIKQARVFSGAHVLTNQIGMAPGMIVEFKGKSWIFLPGVPSEMMRMFSDDVIPYISERTGQTHLIKSMILRFIGIGEAKLEYELQDLIRKQTNPTIAPLAQQDGLIIRLTVKATSNDEANELLEQCKGQILQRVGDFYVGSDNETVEKKALFMLKQHKKTIAAAESLTGGKFTETLISVPGASEVCKGGIVCYDAEVKRNILGVSLETLQNEGTVSQACAIELAQSILKLLKTDIGISFTGVAGPHTLEGKPAGTVFIAIANKQGKFLVKEHLFTGDREAIRRKSVRKGYDMLFKFLKREH</sequence>
<reference evidence="3 4" key="1">
    <citation type="submission" date="2019-07" db="EMBL/GenBank/DDBJ databases">
        <title>Whole genome shotgun sequence of Cerasibacillus quisquiliarum NBRC 102429.</title>
        <authorList>
            <person name="Hosoyama A."/>
            <person name="Uohara A."/>
            <person name="Ohji S."/>
            <person name="Ichikawa N."/>
        </authorList>
    </citation>
    <scope>NUCLEOTIDE SEQUENCE [LARGE SCALE GENOMIC DNA]</scope>
    <source>
        <strain evidence="3 4">NBRC 102429</strain>
    </source>
</reference>
<comment type="caution">
    <text evidence="3">The sequence shown here is derived from an EMBL/GenBank/DDBJ whole genome shotgun (WGS) entry which is preliminary data.</text>
</comment>
<dbReference type="InterPro" id="IPR036653">
    <property type="entry name" value="CinA-like_C"/>
</dbReference>
<dbReference type="AlphaFoldDB" id="A0A511UXL3"/>
<dbReference type="InterPro" id="IPR036425">
    <property type="entry name" value="MoaB/Mog-like_dom_sf"/>
</dbReference>
<dbReference type="PANTHER" id="PTHR13939:SF0">
    <property type="entry name" value="NMN AMIDOHYDROLASE-LIKE PROTEIN YFAY"/>
    <property type="match status" value="1"/>
</dbReference>
<organism evidence="3 4">
    <name type="scientific">Cerasibacillus quisquiliarum</name>
    <dbReference type="NCBI Taxonomy" id="227865"/>
    <lineage>
        <taxon>Bacteria</taxon>
        <taxon>Bacillati</taxon>
        <taxon>Bacillota</taxon>
        <taxon>Bacilli</taxon>
        <taxon>Bacillales</taxon>
        <taxon>Bacillaceae</taxon>
        <taxon>Cerasibacillus</taxon>
    </lineage>
</organism>
<dbReference type="NCBIfam" id="NF001813">
    <property type="entry name" value="PRK00549.1"/>
    <property type="match status" value="1"/>
</dbReference>
<proteinExistence type="inferred from homology"/>
<dbReference type="SUPFAM" id="SSF142433">
    <property type="entry name" value="CinA-like"/>
    <property type="match status" value="1"/>
</dbReference>
<dbReference type="Gene3D" id="3.30.70.2860">
    <property type="match status" value="1"/>
</dbReference>
<evidence type="ECO:0000313" key="4">
    <source>
        <dbReference type="Proteomes" id="UP000321491"/>
    </source>
</evidence>
<gene>
    <name evidence="1 3" type="primary">cinA</name>
    <name evidence="3" type="ORF">CQU01_07360</name>
</gene>
<comment type="similarity">
    <text evidence="1">Belongs to the CinA family.</text>
</comment>
<dbReference type="Pfam" id="PF18146">
    <property type="entry name" value="CinA_KH"/>
    <property type="match status" value="1"/>
</dbReference>
<evidence type="ECO:0000313" key="3">
    <source>
        <dbReference type="EMBL" id="GEN30498.1"/>
    </source>
</evidence>
<dbReference type="PIRSF" id="PIRSF006728">
    <property type="entry name" value="CinA"/>
    <property type="match status" value="1"/>
</dbReference>
<keyword evidence="4" id="KW-1185">Reference proteome</keyword>
<dbReference type="Proteomes" id="UP000321491">
    <property type="component" value="Unassembled WGS sequence"/>
</dbReference>
<dbReference type="NCBIfam" id="TIGR00177">
    <property type="entry name" value="molyb_syn"/>
    <property type="match status" value="1"/>
</dbReference>
<dbReference type="CDD" id="cd00885">
    <property type="entry name" value="cinA"/>
    <property type="match status" value="1"/>
</dbReference>
<dbReference type="Gene3D" id="3.90.950.20">
    <property type="entry name" value="CinA-like"/>
    <property type="match status" value="1"/>
</dbReference>
<feature type="domain" description="MoaB/Mog" evidence="2">
    <location>
        <begin position="7"/>
        <end position="174"/>
    </location>
</feature>
<protein>
    <recommendedName>
        <fullName evidence="1">Putative competence-damage inducible protein</fullName>
    </recommendedName>
</protein>
<dbReference type="Pfam" id="PF00994">
    <property type="entry name" value="MoCF_biosynth"/>
    <property type="match status" value="1"/>
</dbReference>
<dbReference type="Pfam" id="PF02464">
    <property type="entry name" value="CinA"/>
    <property type="match status" value="1"/>
</dbReference>
<dbReference type="InterPro" id="IPR008136">
    <property type="entry name" value="CinA_C"/>
</dbReference>
<dbReference type="InterPro" id="IPR041424">
    <property type="entry name" value="CinA_KH"/>
</dbReference>